<gene>
    <name evidence="5" type="ORF">GSOID_T00013195001</name>
</gene>
<evidence type="ECO:0000259" key="4">
    <source>
        <dbReference type="Pfam" id="PF00078"/>
    </source>
</evidence>
<proteinExistence type="inferred from homology"/>
<organism evidence="5">
    <name type="scientific">Oikopleura dioica</name>
    <name type="common">Tunicate</name>
    <dbReference type="NCBI Taxonomy" id="34765"/>
    <lineage>
        <taxon>Eukaryota</taxon>
        <taxon>Metazoa</taxon>
        <taxon>Chordata</taxon>
        <taxon>Tunicata</taxon>
        <taxon>Appendicularia</taxon>
        <taxon>Copelata</taxon>
        <taxon>Oikopleuridae</taxon>
        <taxon>Oikopleura</taxon>
    </lineage>
</organism>
<feature type="domain" description="Reverse transcriptase" evidence="4">
    <location>
        <begin position="273"/>
        <end position="412"/>
    </location>
</feature>
<dbReference type="InterPro" id="IPR052055">
    <property type="entry name" value="Hepadnavirus_pol/RT"/>
</dbReference>
<evidence type="ECO:0000256" key="3">
    <source>
        <dbReference type="SAM" id="MobiDB-lite"/>
    </source>
</evidence>
<dbReference type="EMBL" id="FN653019">
    <property type="protein sequence ID" value="CBY22441.1"/>
    <property type="molecule type" value="Genomic_DNA"/>
</dbReference>
<dbReference type="InterPro" id="IPR043502">
    <property type="entry name" value="DNA/RNA_pol_sf"/>
</dbReference>
<protein>
    <recommendedName>
        <fullName evidence="2">ribonuclease H</fullName>
        <ecNumber evidence="2">3.1.26.4</ecNumber>
    </recommendedName>
</protein>
<reference evidence="5" key="1">
    <citation type="journal article" date="2010" name="Science">
        <title>Plasticity of animal genome architecture unmasked by rapid evolution of a pelagic tunicate.</title>
        <authorList>
            <person name="Denoeud F."/>
            <person name="Henriet S."/>
            <person name="Mungpakdee S."/>
            <person name="Aury J.M."/>
            <person name="Da Silva C."/>
            <person name="Brinkmann H."/>
            <person name="Mikhaleva J."/>
            <person name="Olsen L.C."/>
            <person name="Jubin C."/>
            <person name="Canestro C."/>
            <person name="Bouquet J.M."/>
            <person name="Danks G."/>
            <person name="Poulain J."/>
            <person name="Campsteijn C."/>
            <person name="Adamski M."/>
            <person name="Cross I."/>
            <person name="Yadetie F."/>
            <person name="Muffato M."/>
            <person name="Louis A."/>
            <person name="Butcher S."/>
            <person name="Tsagkogeorga G."/>
            <person name="Konrad A."/>
            <person name="Singh S."/>
            <person name="Jensen M.F."/>
            <person name="Cong E.H."/>
            <person name="Eikeseth-Otteraa H."/>
            <person name="Noel B."/>
            <person name="Anthouard V."/>
            <person name="Porcel B.M."/>
            <person name="Kachouri-Lafond R."/>
            <person name="Nishino A."/>
            <person name="Ugolini M."/>
            <person name="Chourrout P."/>
            <person name="Nishida H."/>
            <person name="Aasland R."/>
            <person name="Huzurbazar S."/>
            <person name="Westhof E."/>
            <person name="Delsuc F."/>
            <person name="Lehrach H."/>
            <person name="Reinhardt R."/>
            <person name="Weissenbach J."/>
            <person name="Roy S.W."/>
            <person name="Artiguenave F."/>
            <person name="Postlethwait J.H."/>
            <person name="Manak J.R."/>
            <person name="Thompson E.M."/>
            <person name="Jaillon O."/>
            <person name="Du Pasquier L."/>
            <person name="Boudinot P."/>
            <person name="Liberles D.A."/>
            <person name="Volff J.N."/>
            <person name="Philippe H."/>
            <person name="Lenhard B."/>
            <person name="Roest Crollius H."/>
            <person name="Wincker P."/>
            <person name="Chourrout D."/>
        </authorList>
    </citation>
    <scope>NUCLEOTIDE SEQUENCE [LARGE SCALE GENOMIC DNA]</scope>
</reference>
<dbReference type="SUPFAM" id="SSF56672">
    <property type="entry name" value="DNA/RNA polymerases"/>
    <property type="match status" value="1"/>
</dbReference>
<dbReference type="GO" id="GO:0004523">
    <property type="term" value="F:RNA-DNA hybrid ribonuclease activity"/>
    <property type="evidence" value="ECO:0007669"/>
    <property type="project" value="UniProtKB-EC"/>
</dbReference>
<name>E4WZ46_OIKDI</name>
<dbReference type="PANTHER" id="PTHR33050:SF7">
    <property type="entry name" value="RIBONUCLEASE H"/>
    <property type="match status" value="1"/>
</dbReference>
<evidence type="ECO:0000313" key="5">
    <source>
        <dbReference type="EMBL" id="CBY22441.1"/>
    </source>
</evidence>
<dbReference type="OrthoDB" id="2348824at2759"/>
<dbReference type="PANTHER" id="PTHR33050">
    <property type="entry name" value="REVERSE TRANSCRIPTASE DOMAIN-CONTAINING PROTEIN"/>
    <property type="match status" value="1"/>
</dbReference>
<dbReference type="InterPro" id="IPR000477">
    <property type="entry name" value="RT_dom"/>
</dbReference>
<dbReference type="Proteomes" id="UP000001307">
    <property type="component" value="Unassembled WGS sequence"/>
</dbReference>
<evidence type="ECO:0000256" key="1">
    <source>
        <dbReference type="ARBA" id="ARBA00010879"/>
    </source>
</evidence>
<dbReference type="EC" id="3.1.26.4" evidence="2"/>
<sequence>MAEHAISDMRAKAGDGSFEPRSRETVEASNYDPKTQAKDPASSIPLNLEQWLLYGFNAVDLYYEALAGNHTPSWRDVLFRDEQQFIAGSFSLFHQVWLILIAQMAPEDQAELYHTVFTGMSIFDNLKYIRESEPIVHRGTAIGTRFITNPDNEIMPRPSRKDAPFCKKYHRKVLFPVFAAGSQKGCNLKFKNPKALFTLHSFVVKQLQKWTVTGALEMVTGERVKSFNPLLTSAIIVVPKAGPEMYRVCYDGSPIKKIESHKHPCKLDECRKILPFLKKGMLMAKVDDKSGFHHVQLDPFSRNMACCQYGGIQFRYKAAAFGIPAVPGVYQLVNSVPVNVLRKAGHHCFLYLDDRIFLIEPKSKSEEQALRRGELVPEGPYLGLLLMTAAGTYINRAKSVLLPTSKMEYLGFFLDTDRCTIKIPTEKLEKFKKEASDIRKKSTCDYKALEKLRGKMCSFSLVVLNMRLYIRRVTYALVLAEESGIVKVTSDLKEELSLWIDSKTIAKETSWLKKGVMSFQTSVHTDASSFAAGIFIDSLGIEVYVPWGELDAVARDNIFVKEAWAVLYCIETYGHLMRDKTIHFFNDNKVVYHAFHIGSRNQALNRIIRKIHEKADELNTELLITWVPTDKQLADEASRSIDVKEALFRTPAFSQLEQELNVRFSLDALATRNNAKCDKFISLRKEEGAWARDFFSVENFSTEIIWAFPPQILVIQTYQHLTKFARNNTWGLIILEYEMYSSIWVDALKKPGFERWELNKFEDPILFPSKVFDENLGYWIAPPKAKIFLLLHKPARCKRKRFDE</sequence>
<feature type="compositionally biased region" description="Basic and acidic residues" evidence="3">
    <location>
        <begin position="1"/>
        <end position="26"/>
    </location>
</feature>
<keyword evidence="6" id="KW-1185">Reference proteome</keyword>
<dbReference type="AlphaFoldDB" id="E4WZ46"/>
<evidence type="ECO:0000256" key="2">
    <source>
        <dbReference type="ARBA" id="ARBA00012180"/>
    </source>
</evidence>
<dbReference type="InParanoid" id="E4WZ46"/>
<comment type="similarity">
    <text evidence="1">Belongs to the beta type-B retroviral polymerase family. HERV class-II K(HML-2) pol subfamily.</text>
</comment>
<dbReference type="Gene3D" id="3.10.10.10">
    <property type="entry name" value="HIV Type 1 Reverse Transcriptase, subunit A, domain 1"/>
    <property type="match status" value="1"/>
</dbReference>
<evidence type="ECO:0000313" key="6">
    <source>
        <dbReference type="Proteomes" id="UP000001307"/>
    </source>
</evidence>
<accession>E4WZ46</accession>
<dbReference type="Pfam" id="PF00078">
    <property type="entry name" value="RVT_1"/>
    <property type="match status" value="1"/>
</dbReference>
<feature type="region of interest" description="Disordered" evidence="3">
    <location>
        <begin position="1"/>
        <end position="41"/>
    </location>
</feature>
<dbReference type="InterPro" id="IPR043128">
    <property type="entry name" value="Rev_trsase/Diguanyl_cyclase"/>
</dbReference>
<dbReference type="Gene3D" id="3.30.70.270">
    <property type="match status" value="1"/>
</dbReference>